<reference evidence="1 2" key="1">
    <citation type="submission" date="2018-06" db="EMBL/GenBank/DDBJ databases">
        <authorList>
            <consortium name="Pathogen Informatics"/>
            <person name="Doyle S."/>
        </authorList>
    </citation>
    <scope>NUCLEOTIDE SEQUENCE [LARGE SCALE GENOMIC DNA]</scope>
    <source>
        <strain evidence="1 2">NCTC9617</strain>
    </source>
</reference>
<accession>A0A378F3Y4</accession>
<dbReference type="PROSITE" id="PS51257">
    <property type="entry name" value="PROKAR_LIPOPROTEIN"/>
    <property type="match status" value="1"/>
</dbReference>
<sequence>MNKSLAGILGVTVALTLLAGCTAYDRTKDQFTQPV</sequence>
<name>A0A378F3Y4_KLEPN</name>
<evidence type="ECO:0000313" key="2">
    <source>
        <dbReference type="Proteomes" id="UP000255167"/>
    </source>
</evidence>
<gene>
    <name evidence="1" type="ORF">NCTC9617_01262</name>
</gene>
<dbReference type="Proteomes" id="UP000255167">
    <property type="component" value="Unassembled WGS sequence"/>
</dbReference>
<evidence type="ECO:0000313" key="1">
    <source>
        <dbReference type="EMBL" id="STW39732.1"/>
    </source>
</evidence>
<protein>
    <submittedName>
        <fullName evidence="1">Osmotically inducible lipoprotein E</fullName>
    </submittedName>
</protein>
<organism evidence="1 2">
    <name type="scientific">Klebsiella pneumoniae</name>
    <dbReference type="NCBI Taxonomy" id="573"/>
    <lineage>
        <taxon>Bacteria</taxon>
        <taxon>Pseudomonadati</taxon>
        <taxon>Pseudomonadota</taxon>
        <taxon>Gammaproteobacteria</taxon>
        <taxon>Enterobacterales</taxon>
        <taxon>Enterobacteriaceae</taxon>
        <taxon>Klebsiella/Raoultella group</taxon>
        <taxon>Klebsiella</taxon>
        <taxon>Klebsiella pneumoniae complex</taxon>
    </lineage>
</organism>
<keyword evidence="1" id="KW-0449">Lipoprotein</keyword>
<dbReference type="EMBL" id="UGNC01000004">
    <property type="protein sequence ID" value="STW39732.1"/>
    <property type="molecule type" value="Genomic_DNA"/>
</dbReference>
<proteinExistence type="predicted"/>
<dbReference type="AlphaFoldDB" id="A0A378F3Y4"/>